<dbReference type="EMBL" id="CP001098">
    <property type="protein sequence ID" value="ACL70826.1"/>
    <property type="molecule type" value="Genomic_DNA"/>
</dbReference>
<keyword evidence="1" id="KW-0812">Transmembrane</keyword>
<name>B8CZX4_HALOH</name>
<accession>B8CZX4</accession>
<organism evidence="2 3">
    <name type="scientific">Halothermothrix orenii (strain H 168 / OCM 544 / DSM 9562)</name>
    <dbReference type="NCBI Taxonomy" id="373903"/>
    <lineage>
        <taxon>Bacteria</taxon>
        <taxon>Bacillati</taxon>
        <taxon>Bacillota</taxon>
        <taxon>Clostridia</taxon>
        <taxon>Halanaerobiales</taxon>
        <taxon>Halothermotrichaceae</taxon>
        <taxon>Halothermothrix</taxon>
    </lineage>
</organism>
<dbReference type="HOGENOM" id="CLU_2553558_0_0_9"/>
<keyword evidence="3" id="KW-1185">Reference proteome</keyword>
<dbReference type="Proteomes" id="UP000000719">
    <property type="component" value="Chromosome"/>
</dbReference>
<dbReference type="KEGG" id="hor:Hore_20810"/>
<keyword evidence="1" id="KW-0472">Membrane</keyword>
<protein>
    <submittedName>
        <fullName evidence="2">Uncharacterized protein</fullName>
    </submittedName>
</protein>
<evidence type="ECO:0000313" key="3">
    <source>
        <dbReference type="Proteomes" id="UP000000719"/>
    </source>
</evidence>
<dbReference type="AlphaFoldDB" id="B8CZX4"/>
<evidence type="ECO:0000313" key="2">
    <source>
        <dbReference type="EMBL" id="ACL70826.1"/>
    </source>
</evidence>
<keyword evidence="1" id="KW-1133">Transmembrane helix</keyword>
<sequence>MVMKKTRFAIIKFKTGEKRPFRLILPVFLISFILFFIPSKTIKKYANTDFDVKQFFREVRKKGKGTKIKIKDRENVITIELK</sequence>
<proteinExistence type="predicted"/>
<evidence type="ECO:0000256" key="1">
    <source>
        <dbReference type="SAM" id="Phobius"/>
    </source>
</evidence>
<feature type="transmembrane region" description="Helical" evidence="1">
    <location>
        <begin position="21"/>
        <end position="38"/>
    </location>
</feature>
<reference evidence="2 3" key="1">
    <citation type="journal article" date="2009" name="PLoS ONE">
        <title>Genome analysis of the anaerobic thermohalophilic bacterium Halothermothrix orenii.</title>
        <authorList>
            <person name="Mavromatis K."/>
            <person name="Ivanova N."/>
            <person name="Anderson I."/>
            <person name="Lykidis A."/>
            <person name="Hooper S.D."/>
            <person name="Sun H."/>
            <person name="Kunin V."/>
            <person name="Lapidus A."/>
            <person name="Hugenholtz P."/>
            <person name="Patel B."/>
            <person name="Kyrpides N.C."/>
        </authorList>
    </citation>
    <scope>NUCLEOTIDE SEQUENCE [LARGE SCALE GENOMIC DNA]</scope>
    <source>
        <strain evidence="3">H 168 / OCM 544 / DSM 9562</strain>
    </source>
</reference>
<gene>
    <name evidence="2" type="ordered locus">Hore_20810</name>
</gene>